<feature type="transmembrane region" description="Helical" evidence="1">
    <location>
        <begin position="33"/>
        <end position="52"/>
    </location>
</feature>
<keyword evidence="1" id="KW-1133">Transmembrane helix</keyword>
<organism evidence="2 3">
    <name type="scientific">Deinococcus metallilatus</name>
    <dbReference type="NCBI Taxonomy" id="1211322"/>
    <lineage>
        <taxon>Bacteria</taxon>
        <taxon>Thermotogati</taxon>
        <taxon>Deinococcota</taxon>
        <taxon>Deinococci</taxon>
        <taxon>Deinococcales</taxon>
        <taxon>Deinococcaceae</taxon>
        <taxon>Deinococcus</taxon>
    </lineage>
</organism>
<dbReference type="Proteomes" id="UP000536909">
    <property type="component" value="Unassembled WGS sequence"/>
</dbReference>
<accession>A0ABR6MVK1</accession>
<comment type="caution">
    <text evidence="2">The sequence shown here is derived from an EMBL/GenBank/DDBJ whole genome shotgun (WGS) entry which is preliminary data.</text>
</comment>
<evidence type="ECO:0000256" key="1">
    <source>
        <dbReference type="SAM" id="Phobius"/>
    </source>
</evidence>
<keyword evidence="3" id="KW-1185">Reference proteome</keyword>
<reference evidence="2 3" key="1">
    <citation type="submission" date="2020-08" db="EMBL/GenBank/DDBJ databases">
        <title>Genomic Encyclopedia of Type Strains, Phase IV (KMG-IV): sequencing the most valuable type-strain genomes for metagenomic binning, comparative biology and taxonomic classification.</title>
        <authorList>
            <person name="Goeker M."/>
        </authorList>
    </citation>
    <scope>NUCLEOTIDE SEQUENCE [LARGE SCALE GENOMIC DNA]</scope>
    <source>
        <strain evidence="2 3">DSM 105434</strain>
    </source>
</reference>
<dbReference type="EMBL" id="JACHFV010000009">
    <property type="protein sequence ID" value="MBB5295966.1"/>
    <property type="molecule type" value="Genomic_DNA"/>
</dbReference>
<dbReference type="RefSeq" id="WP_164973427.1">
    <property type="nucleotide sequence ID" value="NZ_BSUI01000008.1"/>
</dbReference>
<name>A0ABR6MVK1_9DEIO</name>
<sequence>MPLLYTVVLIAPQLAQSAARLTFALLDGRSLSALDVGPPVLFIVALLMLIFWKPKV</sequence>
<keyword evidence="1" id="KW-0472">Membrane</keyword>
<keyword evidence="1" id="KW-0812">Transmembrane</keyword>
<gene>
    <name evidence="2" type="ORF">HNQ10_002805</name>
</gene>
<evidence type="ECO:0000313" key="3">
    <source>
        <dbReference type="Proteomes" id="UP000536909"/>
    </source>
</evidence>
<protein>
    <submittedName>
        <fullName evidence="2">Uncharacterized protein</fullName>
    </submittedName>
</protein>
<proteinExistence type="predicted"/>
<evidence type="ECO:0000313" key="2">
    <source>
        <dbReference type="EMBL" id="MBB5295966.1"/>
    </source>
</evidence>